<name>A0A9P7YJA7_9HELO</name>
<evidence type="ECO:0000313" key="2">
    <source>
        <dbReference type="EMBL" id="KAG9234003.1"/>
    </source>
</evidence>
<proteinExistence type="predicted"/>
<sequence length="577" mass="65277">MSDQHNDQRSLDPVQETADTIIGDILGGTRSREDISPSGQLYRFVERFHQSRRIENRAEQQLPSLHGMADPDPERRRRPHREAIEPSPLFVLPPQPQSERTERPPMSRERVAARLSELATSRRRPRMMSSDRHPERQRALGDGSAAASRNLIHDAETRDRVVRQMEEASNSSMQNTALENAHLELQELRARVDNSMASAYTSGIEYPSESSYPRVKRRKLDSDKMGSGFSGFSYGKYGQVEPGRLKMEIVSCDGGIFEVQHGAHHEDYEPENVLLDDTSVYCTKSNRCNLVLRHQGSTTFCLTEMVIKAPRQNYTAPIQEGLVFVSMTLDDLLTRTAKYQIQYSPPRPRRSTSERDPEDLPLMMSVRPNGDGSMSTAQARARRLYDIGLQDEDCDSRTAQMPLDFTSTAPGFTNTTECSDSEDETTPLNPSRSLRSVHRLMNRDLRFEGSDDSGDETPRNSNAPWHEEYLGIGRTPTLRRRETASNITLSEVARSNHIATQEPVIAVGRELMVPHARFFIERDKSKTTIKFDPPVSGRFILLKLWSPHPSPTENIDIQTVVAKGFAGPRFFPAVTLR</sequence>
<feature type="compositionally biased region" description="Basic and acidic residues" evidence="1">
    <location>
        <begin position="99"/>
        <end position="112"/>
    </location>
</feature>
<dbReference type="OrthoDB" id="2351940at2759"/>
<feature type="region of interest" description="Disordered" evidence="1">
    <location>
        <begin position="54"/>
        <end position="145"/>
    </location>
</feature>
<comment type="caution">
    <text evidence="2">The sequence shown here is derived from an EMBL/GenBank/DDBJ whole genome shotgun (WGS) entry which is preliminary data.</text>
</comment>
<evidence type="ECO:0000256" key="1">
    <source>
        <dbReference type="SAM" id="MobiDB-lite"/>
    </source>
</evidence>
<dbReference type="AlphaFoldDB" id="A0A9P7YJA7"/>
<accession>A0A9P7YJA7</accession>
<feature type="region of interest" description="Disordered" evidence="1">
    <location>
        <begin position="340"/>
        <end position="374"/>
    </location>
</feature>
<gene>
    <name evidence="2" type="ORF">BJ875DRAFT_28290</name>
</gene>
<organism evidence="2 3">
    <name type="scientific">Amylocarpus encephaloides</name>
    <dbReference type="NCBI Taxonomy" id="45428"/>
    <lineage>
        <taxon>Eukaryota</taxon>
        <taxon>Fungi</taxon>
        <taxon>Dikarya</taxon>
        <taxon>Ascomycota</taxon>
        <taxon>Pezizomycotina</taxon>
        <taxon>Leotiomycetes</taxon>
        <taxon>Helotiales</taxon>
        <taxon>Helotiales incertae sedis</taxon>
        <taxon>Amylocarpus</taxon>
    </lineage>
</organism>
<feature type="region of interest" description="Disordered" evidence="1">
    <location>
        <begin position="402"/>
        <end position="468"/>
    </location>
</feature>
<feature type="compositionally biased region" description="Basic and acidic residues" evidence="1">
    <location>
        <begin position="129"/>
        <end position="139"/>
    </location>
</feature>
<keyword evidence="3" id="KW-1185">Reference proteome</keyword>
<evidence type="ECO:0000313" key="3">
    <source>
        <dbReference type="Proteomes" id="UP000824998"/>
    </source>
</evidence>
<dbReference type="EMBL" id="MU251479">
    <property type="protein sequence ID" value="KAG9234003.1"/>
    <property type="molecule type" value="Genomic_DNA"/>
</dbReference>
<dbReference type="Proteomes" id="UP000824998">
    <property type="component" value="Unassembled WGS sequence"/>
</dbReference>
<protein>
    <submittedName>
        <fullName evidence="2">Uncharacterized protein</fullName>
    </submittedName>
</protein>
<reference evidence="2" key="1">
    <citation type="journal article" date="2021" name="IMA Fungus">
        <title>Genomic characterization of three marine fungi, including Emericellopsis atlantica sp. nov. with signatures of a generalist lifestyle and marine biomass degradation.</title>
        <authorList>
            <person name="Hagestad O.C."/>
            <person name="Hou L."/>
            <person name="Andersen J.H."/>
            <person name="Hansen E.H."/>
            <person name="Altermark B."/>
            <person name="Li C."/>
            <person name="Kuhnert E."/>
            <person name="Cox R.J."/>
            <person name="Crous P.W."/>
            <person name="Spatafora J.W."/>
            <person name="Lail K."/>
            <person name="Amirebrahimi M."/>
            <person name="Lipzen A."/>
            <person name="Pangilinan J."/>
            <person name="Andreopoulos W."/>
            <person name="Hayes R.D."/>
            <person name="Ng V."/>
            <person name="Grigoriev I.V."/>
            <person name="Jackson S.A."/>
            <person name="Sutton T.D.S."/>
            <person name="Dobson A.D.W."/>
            <person name="Rama T."/>
        </authorList>
    </citation>
    <scope>NUCLEOTIDE SEQUENCE</scope>
    <source>
        <strain evidence="2">TRa018bII</strain>
    </source>
</reference>